<evidence type="ECO:0000313" key="2">
    <source>
        <dbReference type="EMBL" id="POE29227.1"/>
    </source>
</evidence>
<feature type="domain" description="DUF4935" evidence="1">
    <location>
        <begin position="18"/>
        <end position="197"/>
    </location>
</feature>
<sequence>MNRNVDINLLASLNLPVLCLDTCVFLDLIRDVTRDSILVHNIKAGVDLLSKAEANNSVIVLMAEQVKLELSDNEQSVEDELTTSLSRFKSRVKKVSDIVSAFGFNGELSIDNLDGHVSRAKNILERWKRISYLVPQNTAIVNSAYRRVSLSITPARKGKDSMKDCVVTETYLDISRELRELGLTAPIVFSSSNTKDYFISNKLADDLATDFSRYGIQYSTGLGEAKHLLGV</sequence>
<organism evidence="2 3">
    <name type="scientific">Pectobacterium odoriferum</name>
    <dbReference type="NCBI Taxonomy" id="78398"/>
    <lineage>
        <taxon>Bacteria</taxon>
        <taxon>Pseudomonadati</taxon>
        <taxon>Pseudomonadota</taxon>
        <taxon>Gammaproteobacteria</taxon>
        <taxon>Enterobacterales</taxon>
        <taxon>Pectobacteriaceae</taxon>
        <taxon>Pectobacterium</taxon>
    </lineage>
</organism>
<dbReference type="InterPro" id="IPR032557">
    <property type="entry name" value="DUF4935"/>
</dbReference>
<reference evidence="2 3" key="1">
    <citation type="submission" date="2017-01" db="EMBL/GenBank/DDBJ databases">
        <title>Comparative Genomics of 38 Pectobacterium strains comprising three species revealed the characteristics of Pectobacterium carotovorum.</title>
        <authorList>
            <person name="Xie H."/>
            <person name="Ma Y."/>
            <person name="Li X."/>
        </authorList>
    </citation>
    <scope>NUCLEOTIDE SEQUENCE [LARGE SCALE GENOMIC DNA]</scope>
    <source>
        <strain evidence="2 3">Q142</strain>
    </source>
</reference>
<evidence type="ECO:0000313" key="3">
    <source>
        <dbReference type="Proteomes" id="UP000237274"/>
    </source>
</evidence>
<dbReference type="Proteomes" id="UP000237274">
    <property type="component" value="Unassembled WGS sequence"/>
</dbReference>
<comment type="caution">
    <text evidence="2">The sequence shown here is derived from an EMBL/GenBank/DDBJ whole genome shotgun (WGS) entry which is preliminary data.</text>
</comment>
<dbReference type="AlphaFoldDB" id="A0ABD6VVC6"/>
<gene>
    <name evidence="2" type="ORF">BV926_02650</name>
</gene>
<proteinExistence type="predicted"/>
<dbReference type="RefSeq" id="WP_103161960.1">
    <property type="nucleotide sequence ID" value="NZ_MTAH01000003.1"/>
</dbReference>
<dbReference type="Pfam" id="PF16289">
    <property type="entry name" value="PIN_12"/>
    <property type="match status" value="1"/>
</dbReference>
<protein>
    <recommendedName>
        <fullName evidence="1">DUF4935 domain-containing protein</fullName>
    </recommendedName>
</protein>
<name>A0ABD6VVC6_9GAMM</name>
<accession>A0ABD6VVC6</accession>
<evidence type="ECO:0000259" key="1">
    <source>
        <dbReference type="Pfam" id="PF16289"/>
    </source>
</evidence>
<dbReference type="EMBL" id="MTAO01000001">
    <property type="protein sequence ID" value="POE29227.1"/>
    <property type="molecule type" value="Genomic_DNA"/>
</dbReference>